<dbReference type="WBParaSite" id="ACAC_0000709901-mRNA-1">
    <property type="protein sequence ID" value="ACAC_0000709901-mRNA-1"/>
    <property type="gene ID" value="ACAC_0000709901"/>
</dbReference>
<evidence type="ECO:0000256" key="1">
    <source>
        <dbReference type="SAM" id="MobiDB-lite"/>
    </source>
</evidence>
<sequence length="704" mass="80307">MDKSSLRFRPIPCDISKSLYEKILRGGQKVRAREEQRNAAKAEELSKPENVYRMKVVSWPSVQKRYEDMVSGEDKRDEDLMNKYKCCGLHFTEPTLNSKLVKKLTCRSSITKGLNQAVFYGIHYDNNSNMLKVGLNENAKLYSEEELKKAAKACQASTSPNAAESVHGRPFKPNPSSVVVPRSSWHPQNVRCHLCLFSPPRSNVDEVIYVATFPIGDDSSSESGSEAPKNETGVYTTDEEKDVESLTTDVRDRQHVPTLSPDLAANAFSSSNATKLLYSSSRENDPATYDQLSVRALKPVHRDNSMGTRMFQRECYEDSTPAVLESLARAPSAPKTDLSNHTCAQPKYSFVTAHHRSAFGVCKATSTFGERESNWEERYDARVQHMASASHHTTELNGLYDRGRNAGFQREFVHRSSNGQYHEEQCSRRYYDYVEGRFDPNLLNNFRNGDDSHANVYQACNTYAIEMDNSDEKTPKYKPGSVFDKCLDEGTVINRGHFRCSFEGGANVEKNMRNISNEMKDRELANTCSTSGDKYKQRTGLYRNDRCCYSEELVQRGDSNPPPSRRALFFTRRRRELAQGERRGISLVDYNDALFQTLCSIFESVWKKRVPVRSRAFEIRLLLQWGRTANQSATLRESMLSSDERACLRMIRDFAYVYRNPTTHGFRTLENVVNLLPKKSVDYWIPLIQSHLQEVEIGAFHNTV</sequence>
<proteinExistence type="predicted"/>
<dbReference type="Proteomes" id="UP000035642">
    <property type="component" value="Unassembled WGS sequence"/>
</dbReference>
<reference evidence="2" key="1">
    <citation type="submission" date="2012-09" db="EMBL/GenBank/DDBJ databases">
        <authorList>
            <person name="Martin A.A."/>
        </authorList>
    </citation>
    <scope>NUCLEOTIDE SEQUENCE</scope>
</reference>
<evidence type="ECO:0000313" key="2">
    <source>
        <dbReference type="Proteomes" id="UP000035642"/>
    </source>
</evidence>
<accession>A0A158P8I0</accession>
<organism evidence="2 3">
    <name type="scientific">Angiostrongylus cantonensis</name>
    <name type="common">Rat lungworm</name>
    <dbReference type="NCBI Taxonomy" id="6313"/>
    <lineage>
        <taxon>Eukaryota</taxon>
        <taxon>Metazoa</taxon>
        <taxon>Ecdysozoa</taxon>
        <taxon>Nematoda</taxon>
        <taxon>Chromadorea</taxon>
        <taxon>Rhabditida</taxon>
        <taxon>Rhabditina</taxon>
        <taxon>Rhabditomorpha</taxon>
        <taxon>Strongyloidea</taxon>
        <taxon>Metastrongylidae</taxon>
        <taxon>Angiostrongylus</taxon>
    </lineage>
</organism>
<dbReference type="AlphaFoldDB" id="A0A158P8I0"/>
<evidence type="ECO:0000313" key="3">
    <source>
        <dbReference type="WBParaSite" id="ACAC_0000709901-mRNA-1"/>
    </source>
</evidence>
<keyword evidence="2" id="KW-1185">Reference proteome</keyword>
<name>A0A158P8I0_ANGCA</name>
<feature type="compositionally biased region" description="Low complexity" evidence="1">
    <location>
        <begin position="217"/>
        <end position="226"/>
    </location>
</feature>
<feature type="region of interest" description="Disordered" evidence="1">
    <location>
        <begin position="217"/>
        <end position="248"/>
    </location>
</feature>
<reference evidence="3" key="2">
    <citation type="submission" date="2016-04" db="UniProtKB">
        <authorList>
            <consortium name="WormBaseParasite"/>
        </authorList>
    </citation>
    <scope>IDENTIFICATION</scope>
</reference>
<protein>
    <submittedName>
        <fullName evidence="3">Bub1</fullName>
    </submittedName>
</protein>